<proteinExistence type="predicted"/>
<reference evidence="3" key="1">
    <citation type="journal article" date="2019" name="Int. J. Syst. Evol. Microbiol.">
        <title>The Global Catalogue of Microorganisms (GCM) 10K type strain sequencing project: providing services to taxonomists for standard genome sequencing and annotation.</title>
        <authorList>
            <consortium name="The Broad Institute Genomics Platform"/>
            <consortium name="The Broad Institute Genome Sequencing Center for Infectious Disease"/>
            <person name="Wu L."/>
            <person name="Ma J."/>
        </authorList>
    </citation>
    <scope>NUCLEOTIDE SEQUENCE [LARGE SCALE GENOMIC DNA]</scope>
    <source>
        <strain evidence="3">CGMCC 4.7192</strain>
    </source>
</reference>
<evidence type="ECO:0000259" key="1">
    <source>
        <dbReference type="PROSITE" id="PS50987"/>
    </source>
</evidence>
<dbReference type="SUPFAM" id="SSF46785">
    <property type="entry name" value="Winged helix' DNA-binding domain"/>
    <property type="match status" value="1"/>
</dbReference>
<evidence type="ECO:0000313" key="2">
    <source>
        <dbReference type="EMBL" id="MFD2205520.1"/>
    </source>
</evidence>
<accession>A0ABW5BLE5</accession>
<dbReference type="InterPro" id="IPR011991">
    <property type="entry name" value="ArsR-like_HTH"/>
</dbReference>
<keyword evidence="3" id="KW-1185">Reference proteome</keyword>
<dbReference type="PRINTS" id="PR00778">
    <property type="entry name" value="HTHARSR"/>
</dbReference>
<organism evidence="2 3">
    <name type="scientific">Kiloniella antarctica</name>
    <dbReference type="NCBI Taxonomy" id="1550907"/>
    <lineage>
        <taxon>Bacteria</taxon>
        <taxon>Pseudomonadati</taxon>
        <taxon>Pseudomonadota</taxon>
        <taxon>Alphaproteobacteria</taxon>
        <taxon>Rhodospirillales</taxon>
        <taxon>Kiloniellaceae</taxon>
        <taxon>Kiloniella</taxon>
    </lineage>
</organism>
<dbReference type="CDD" id="cd00090">
    <property type="entry name" value="HTH_ARSR"/>
    <property type="match status" value="1"/>
</dbReference>
<dbReference type="Pfam" id="PF12840">
    <property type="entry name" value="HTH_20"/>
    <property type="match status" value="1"/>
</dbReference>
<dbReference type="SMART" id="SM00418">
    <property type="entry name" value="HTH_ARSR"/>
    <property type="match status" value="1"/>
</dbReference>
<dbReference type="InterPro" id="IPR036388">
    <property type="entry name" value="WH-like_DNA-bd_sf"/>
</dbReference>
<dbReference type="InterPro" id="IPR036390">
    <property type="entry name" value="WH_DNA-bd_sf"/>
</dbReference>
<dbReference type="EMBL" id="JBHUII010000004">
    <property type="protein sequence ID" value="MFD2205520.1"/>
    <property type="molecule type" value="Genomic_DNA"/>
</dbReference>
<comment type="caution">
    <text evidence="2">The sequence shown here is derived from an EMBL/GenBank/DDBJ whole genome shotgun (WGS) entry which is preliminary data.</text>
</comment>
<name>A0ABW5BLE5_9PROT</name>
<dbReference type="RefSeq" id="WP_380250210.1">
    <property type="nucleotide sequence ID" value="NZ_JBHUII010000004.1"/>
</dbReference>
<dbReference type="PROSITE" id="PS50987">
    <property type="entry name" value="HTH_ARSR_2"/>
    <property type="match status" value="1"/>
</dbReference>
<dbReference type="Proteomes" id="UP001597294">
    <property type="component" value="Unassembled WGS sequence"/>
</dbReference>
<dbReference type="InterPro" id="IPR001845">
    <property type="entry name" value="HTH_ArsR_DNA-bd_dom"/>
</dbReference>
<sequence length="109" mass="12314">MPDDEGHPSLEEMELSVIFNALSDPLRRHVIGELAVAPRETERTCASFKLPVSKATLTHHFRILREAGFIRQVNRGNSRAACLRMEDIDLKFPGLLDLIRSTSFDVPSR</sequence>
<gene>
    <name evidence="2" type="ORF">ACFSKO_07865</name>
</gene>
<protein>
    <submittedName>
        <fullName evidence="2">ArsR/SmtB family transcription factor</fullName>
    </submittedName>
</protein>
<evidence type="ECO:0000313" key="3">
    <source>
        <dbReference type="Proteomes" id="UP001597294"/>
    </source>
</evidence>
<dbReference type="Gene3D" id="1.10.10.10">
    <property type="entry name" value="Winged helix-like DNA-binding domain superfamily/Winged helix DNA-binding domain"/>
    <property type="match status" value="1"/>
</dbReference>
<feature type="domain" description="HTH arsR-type" evidence="1">
    <location>
        <begin position="7"/>
        <end position="103"/>
    </location>
</feature>